<feature type="region of interest" description="Disordered" evidence="1">
    <location>
        <begin position="1"/>
        <end position="59"/>
    </location>
</feature>
<evidence type="ECO:0000256" key="1">
    <source>
        <dbReference type="SAM" id="MobiDB-lite"/>
    </source>
</evidence>
<comment type="caution">
    <text evidence="2">The sequence shown here is derived from an EMBL/GenBank/DDBJ whole genome shotgun (WGS) entry which is preliminary data.</text>
</comment>
<protein>
    <submittedName>
        <fullName evidence="2">Uncharacterized protein</fullName>
    </submittedName>
</protein>
<dbReference type="Proteomes" id="UP000283269">
    <property type="component" value="Unassembled WGS sequence"/>
</dbReference>
<evidence type="ECO:0000313" key="2">
    <source>
        <dbReference type="EMBL" id="PPQ83604.1"/>
    </source>
</evidence>
<feature type="non-terminal residue" evidence="2">
    <location>
        <position position="113"/>
    </location>
</feature>
<gene>
    <name evidence="2" type="ORF">CVT25_006353</name>
</gene>
<proteinExistence type="predicted"/>
<keyword evidence="3" id="KW-1185">Reference proteome</keyword>
<organism evidence="2 3">
    <name type="scientific">Psilocybe cyanescens</name>
    <dbReference type="NCBI Taxonomy" id="93625"/>
    <lineage>
        <taxon>Eukaryota</taxon>
        <taxon>Fungi</taxon>
        <taxon>Dikarya</taxon>
        <taxon>Basidiomycota</taxon>
        <taxon>Agaricomycotina</taxon>
        <taxon>Agaricomycetes</taxon>
        <taxon>Agaricomycetidae</taxon>
        <taxon>Agaricales</taxon>
        <taxon>Agaricineae</taxon>
        <taxon>Strophariaceae</taxon>
        <taxon>Psilocybe</taxon>
    </lineage>
</organism>
<feature type="compositionally biased region" description="Basic and acidic residues" evidence="1">
    <location>
        <begin position="40"/>
        <end position="52"/>
    </location>
</feature>
<name>A0A409WYK1_PSICY</name>
<evidence type="ECO:0000313" key="3">
    <source>
        <dbReference type="Proteomes" id="UP000283269"/>
    </source>
</evidence>
<dbReference type="InParanoid" id="A0A409WYK1"/>
<reference evidence="2 3" key="1">
    <citation type="journal article" date="2018" name="Evol. Lett.">
        <title>Horizontal gene cluster transfer increased hallucinogenic mushroom diversity.</title>
        <authorList>
            <person name="Reynolds H.T."/>
            <person name="Vijayakumar V."/>
            <person name="Gluck-Thaler E."/>
            <person name="Korotkin H.B."/>
            <person name="Matheny P.B."/>
            <person name="Slot J.C."/>
        </authorList>
    </citation>
    <scope>NUCLEOTIDE SEQUENCE [LARGE SCALE GENOMIC DNA]</scope>
    <source>
        <strain evidence="2 3">2631</strain>
    </source>
</reference>
<sequence>MALMIATASSSERHRDVEYTAGAMGGGGPGHPRQHGKNIGGERKREGDKKVDSPISTLPDHAPIRRLAVAHELHALLGHLDAHALVELGEVAHDARELGGREGDAGVVFGLED</sequence>
<accession>A0A409WYK1</accession>
<dbReference type="AlphaFoldDB" id="A0A409WYK1"/>
<dbReference type="EMBL" id="NHYD01002997">
    <property type="protein sequence ID" value="PPQ83604.1"/>
    <property type="molecule type" value="Genomic_DNA"/>
</dbReference>